<feature type="compositionally biased region" description="Polar residues" evidence="1">
    <location>
        <begin position="773"/>
        <end position="784"/>
    </location>
</feature>
<evidence type="ECO:0000256" key="2">
    <source>
        <dbReference type="SAM" id="SignalP"/>
    </source>
</evidence>
<evidence type="ECO:0000256" key="1">
    <source>
        <dbReference type="SAM" id="MobiDB-lite"/>
    </source>
</evidence>
<keyword evidence="4" id="KW-1185">Reference proteome</keyword>
<evidence type="ECO:0000313" key="3">
    <source>
        <dbReference type="EMBL" id="CAF9915599.1"/>
    </source>
</evidence>
<evidence type="ECO:0008006" key="5">
    <source>
        <dbReference type="Google" id="ProtNLM"/>
    </source>
</evidence>
<feature type="compositionally biased region" description="Low complexity" evidence="1">
    <location>
        <begin position="427"/>
        <end position="442"/>
    </location>
</feature>
<feature type="compositionally biased region" description="Low complexity" evidence="1">
    <location>
        <begin position="312"/>
        <end position="366"/>
    </location>
</feature>
<sequence length="861" mass="90569">MKPAALYFSLLVAVLADKPVSCVQCRVPSQSDINAVPFHPISRDSKDDQFLISLKRRAQTAVSKSEMIRPSIANQQSTKVDTFTKRLIARSIIPPKKVPLSLSRRSPMQAPWPSISTVKQKVAEIERHTQEMEAARQAQALQRPDRARTPARTRPIRQVAPPGPSSAGPSSPQPLSPGSPSSRISQPMPLPRARTSPPRIPTIGAALSRTSSPRTSPARTSPPRAATPGSSLPGSSLPGSSSPRTSPPRAATPGTSITGSSLPGIPLPGIATPAILLPGISTPRASSPRASSPRVSLTGISTLEASLPEILTPRPSSPKASSPKASSPQATSPKASSPKASSPKASSPRTSPPRNSSPRASTTTASGSDTPKLHRTPSTESVESYKSIQSSSSNGAEGQSAQGQPVQSQIMQKESARQQSAPPPTPQQTIAQQQSAPQSITQERSMTRSRSLPLVPNLKSGQRVPGELSASQPPSPRRREREIPPTLAPQQAPLRRVTVADSPSEMILDNQRPRGERPNPRSSLPLRSALKGSNNNLAGMVSRPIIPLPRENPLSSSGVPITGPVLQGTSSDPQRSPTQASRSNTAGTTSQVTQSAPADDRHEPVGSSFAAPRVQAATPHSATGPAAGRTSASRNSPQNPNMRNGQRRPREPMTTSLSRGLGDISIENERHPGKLWTTGVGTLLSGGIVGGIMTGINYHSANSIAGGTLAGSCVGMTGFVGACYYWKNARTTVEREQIPPEVRQNRGQEAAASMVPRIARQSYNYWAGRSNRGGAQNRGTNHNQNPNNAGAPSGAAAPNDGPATNNTPATNNGPIPNNIQNQGPPSSATESRVPANAVHPDPNHPENLVRRYLADFSEGYE</sequence>
<protein>
    <recommendedName>
        <fullName evidence="5">Cytochrome c oxidase assembly protein COX20, mitochondrial</fullName>
    </recommendedName>
</protein>
<evidence type="ECO:0000313" key="4">
    <source>
        <dbReference type="Proteomes" id="UP000664169"/>
    </source>
</evidence>
<accession>A0A8H3F225</accession>
<feature type="compositionally biased region" description="Low complexity" evidence="1">
    <location>
        <begin position="205"/>
        <end position="256"/>
    </location>
</feature>
<dbReference type="AlphaFoldDB" id="A0A8H3F225"/>
<feature type="region of interest" description="Disordered" evidence="1">
    <location>
        <begin position="768"/>
        <end position="848"/>
    </location>
</feature>
<keyword evidence="2" id="KW-0732">Signal</keyword>
<feature type="compositionally biased region" description="Low complexity" evidence="1">
    <location>
        <begin position="283"/>
        <end position="294"/>
    </location>
</feature>
<feature type="compositionally biased region" description="Polar residues" evidence="1">
    <location>
        <begin position="376"/>
        <end position="412"/>
    </location>
</feature>
<feature type="chain" id="PRO_5034981111" description="Cytochrome c oxidase assembly protein COX20, mitochondrial" evidence="2">
    <location>
        <begin position="17"/>
        <end position="861"/>
    </location>
</feature>
<gene>
    <name evidence="3" type="ORF">GOMPHAMPRED_000802</name>
</gene>
<organism evidence="3 4">
    <name type="scientific">Gomphillus americanus</name>
    <dbReference type="NCBI Taxonomy" id="1940652"/>
    <lineage>
        <taxon>Eukaryota</taxon>
        <taxon>Fungi</taxon>
        <taxon>Dikarya</taxon>
        <taxon>Ascomycota</taxon>
        <taxon>Pezizomycotina</taxon>
        <taxon>Lecanoromycetes</taxon>
        <taxon>OSLEUM clade</taxon>
        <taxon>Ostropomycetidae</taxon>
        <taxon>Ostropales</taxon>
        <taxon>Graphidaceae</taxon>
        <taxon>Gomphilloideae</taxon>
        <taxon>Gomphillus</taxon>
    </lineage>
</organism>
<dbReference type="Proteomes" id="UP000664169">
    <property type="component" value="Unassembled WGS sequence"/>
</dbReference>
<feature type="region of interest" description="Disordered" evidence="1">
    <location>
        <begin position="130"/>
        <end position="666"/>
    </location>
</feature>
<reference evidence="3" key="1">
    <citation type="submission" date="2021-03" db="EMBL/GenBank/DDBJ databases">
        <authorList>
            <person name="Tagirdzhanova G."/>
        </authorList>
    </citation>
    <scope>NUCLEOTIDE SEQUENCE</scope>
</reference>
<dbReference type="EMBL" id="CAJPDQ010000010">
    <property type="protein sequence ID" value="CAF9915599.1"/>
    <property type="molecule type" value="Genomic_DNA"/>
</dbReference>
<feature type="compositionally biased region" description="Polar residues" evidence="1">
    <location>
        <begin position="630"/>
        <end position="644"/>
    </location>
</feature>
<feature type="compositionally biased region" description="Polar residues" evidence="1">
    <location>
        <begin position="567"/>
        <end position="596"/>
    </location>
</feature>
<feature type="compositionally biased region" description="Low complexity" evidence="1">
    <location>
        <begin position="785"/>
        <end position="825"/>
    </location>
</feature>
<proteinExistence type="predicted"/>
<comment type="caution">
    <text evidence="3">The sequence shown here is derived from an EMBL/GenBank/DDBJ whole genome shotgun (WGS) entry which is preliminary data.</text>
</comment>
<name>A0A8H3F225_9LECA</name>
<feature type="signal peptide" evidence="2">
    <location>
        <begin position="1"/>
        <end position="16"/>
    </location>
</feature>